<sequence>MNPTFFKKMNRSRTHVFLRKILMTNSKIRTCSKYQNETYRLFQVTDSFYFFFPNL</sequence>
<gene>
    <name evidence="1" type="ORF">LEP1GSC105_0684</name>
</gene>
<evidence type="ECO:0000313" key="1">
    <source>
        <dbReference type="EMBL" id="EKR57315.1"/>
    </source>
</evidence>
<dbReference type="Proteomes" id="UP000001340">
    <property type="component" value="Unassembled WGS sequence"/>
</dbReference>
<name>A0A0E2DNT1_LEPIR</name>
<organism evidence="1 2">
    <name type="scientific">Leptospira interrogans str. UI 12758</name>
    <dbReference type="NCBI Taxonomy" id="1049938"/>
    <lineage>
        <taxon>Bacteria</taxon>
        <taxon>Pseudomonadati</taxon>
        <taxon>Spirochaetota</taxon>
        <taxon>Spirochaetia</taxon>
        <taxon>Leptospirales</taxon>
        <taxon>Leptospiraceae</taxon>
        <taxon>Leptospira</taxon>
    </lineage>
</organism>
<dbReference type="EMBL" id="AHNR02000001">
    <property type="protein sequence ID" value="EKR57315.1"/>
    <property type="molecule type" value="Genomic_DNA"/>
</dbReference>
<evidence type="ECO:0000313" key="2">
    <source>
        <dbReference type="Proteomes" id="UP000001340"/>
    </source>
</evidence>
<reference evidence="1 2" key="1">
    <citation type="submission" date="2012-10" db="EMBL/GenBank/DDBJ databases">
        <authorList>
            <person name="Harkins D.M."/>
            <person name="Durkin A.S."/>
            <person name="Brinkac L.M."/>
            <person name="Haft D.H."/>
            <person name="Selengut J.D."/>
            <person name="Sanka R."/>
            <person name="DePew J."/>
            <person name="Purushe J."/>
            <person name="Chanthongthip A."/>
            <person name="Lattana O."/>
            <person name="Phetsouvanh R."/>
            <person name="Newton P.N."/>
            <person name="Vinetz J.M."/>
            <person name="Sutton G.G."/>
            <person name="Nierman W.C."/>
            <person name="Fouts D.E."/>
        </authorList>
    </citation>
    <scope>NUCLEOTIDE SEQUENCE [LARGE SCALE GENOMIC DNA]</scope>
    <source>
        <strain evidence="1 2">UI 12758</strain>
    </source>
</reference>
<proteinExistence type="predicted"/>
<accession>A0A0E2DNT1</accession>
<comment type="caution">
    <text evidence="1">The sequence shown here is derived from an EMBL/GenBank/DDBJ whole genome shotgun (WGS) entry which is preliminary data.</text>
</comment>
<protein>
    <submittedName>
        <fullName evidence="1">Uncharacterized protein</fullName>
    </submittedName>
</protein>
<dbReference type="AlphaFoldDB" id="A0A0E2DNT1"/>